<dbReference type="SUPFAM" id="SSF53474">
    <property type="entry name" value="alpha/beta-Hydrolases"/>
    <property type="match status" value="1"/>
</dbReference>
<dbReference type="EC" id="3.1.1.-" evidence="3"/>
<dbReference type="Proteomes" id="UP000256645">
    <property type="component" value="Unassembled WGS sequence"/>
</dbReference>
<dbReference type="InterPro" id="IPR019819">
    <property type="entry name" value="Carboxylesterase_B_CS"/>
</dbReference>
<evidence type="ECO:0000256" key="1">
    <source>
        <dbReference type="ARBA" id="ARBA00005964"/>
    </source>
</evidence>
<dbReference type="EMBL" id="PDLM01000005">
    <property type="protein sequence ID" value="RDW77821.1"/>
    <property type="molecule type" value="Genomic_DNA"/>
</dbReference>
<dbReference type="OrthoDB" id="408631at2759"/>
<feature type="domain" description="Carboxylesterase type B" evidence="4">
    <location>
        <begin position="30"/>
        <end position="362"/>
    </location>
</feature>
<evidence type="ECO:0000313" key="6">
    <source>
        <dbReference type="Proteomes" id="UP000256645"/>
    </source>
</evidence>
<dbReference type="PROSITE" id="PS00122">
    <property type="entry name" value="CARBOXYLESTERASE_B_1"/>
    <property type="match status" value="1"/>
</dbReference>
<organism evidence="5 6">
    <name type="scientific">Coleophoma cylindrospora</name>
    <dbReference type="NCBI Taxonomy" id="1849047"/>
    <lineage>
        <taxon>Eukaryota</taxon>
        <taxon>Fungi</taxon>
        <taxon>Dikarya</taxon>
        <taxon>Ascomycota</taxon>
        <taxon>Pezizomycotina</taxon>
        <taxon>Leotiomycetes</taxon>
        <taxon>Helotiales</taxon>
        <taxon>Dermateaceae</taxon>
        <taxon>Coleophoma</taxon>
    </lineage>
</organism>
<protein>
    <recommendedName>
        <fullName evidence="3">Carboxylic ester hydrolase</fullName>
        <ecNumber evidence="3">3.1.1.-</ecNumber>
    </recommendedName>
</protein>
<comment type="caution">
    <text evidence="5">The sequence shown here is derived from an EMBL/GenBank/DDBJ whole genome shotgun (WGS) entry which is preliminary data.</text>
</comment>
<evidence type="ECO:0000256" key="3">
    <source>
        <dbReference type="RuleBase" id="RU361235"/>
    </source>
</evidence>
<dbReference type="GO" id="GO:0052689">
    <property type="term" value="F:carboxylic ester hydrolase activity"/>
    <property type="evidence" value="ECO:0007669"/>
    <property type="project" value="TreeGrafter"/>
</dbReference>
<dbReference type="PANTHER" id="PTHR43918">
    <property type="entry name" value="ACETYLCHOLINESTERASE"/>
    <property type="match status" value="1"/>
</dbReference>
<dbReference type="PROSITE" id="PS00941">
    <property type="entry name" value="CARBOXYLESTERASE_B_2"/>
    <property type="match status" value="1"/>
</dbReference>
<keyword evidence="6" id="KW-1185">Reference proteome</keyword>
<dbReference type="InterPro" id="IPR002018">
    <property type="entry name" value="CarbesteraseB"/>
</dbReference>
<dbReference type="InterPro" id="IPR019826">
    <property type="entry name" value="Carboxylesterase_B_AS"/>
</dbReference>
<dbReference type="PANTHER" id="PTHR43918:SF4">
    <property type="entry name" value="CARBOXYLIC ESTER HYDROLASE"/>
    <property type="match status" value="1"/>
</dbReference>
<evidence type="ECO:0000313" key="5">
    <source>
        <dbReference type="EMBL" id="RDW77821.1"/>
    </source>
</evidence>
<reference evidence="5 6" key="1">
    <citation type="journal article" date="2018" name="IMA Fungus">
        <title>IMA Genome-F 9: Draft genome sequence of Annulohypoxylon stygium, Aspergillus mulundensis, Berkeleyomyces basicola (syn. Thielaviopsis basicola), Ceratocystis smalleyi, two Cercospora beticola strains, Coleophoma cylindrospora, Fusarium fracticaudum, Phialophora cf. hyalina, and Morchella septimelata.</title>
        <authorList>
            <person name="Wingfield B.D."/>
            <person name="Bills G.F."/>
            <person name="Dong Y."/>
            <person name="Huang W."/>
            <person name="Nel W.J."/>
            <person name="Swalarsk-Parry B.S."/>
            <person name="Vaghefi N."/>
            <person name="Wilken P.M."/>
            <person name="An Z."/>
            <person name="de Beer Z.W."/>
            <person name="De Vos L."/>
            <person name="Chen L."/>
            <person name="Duong T.A."/>
            <person name="Gao Y."/>
            <person name="Hammerbacher A."/>
            <person name="Kikkert J.R."/>
            <person name="Li Y."/>
            <person name="Li H."/>
            <person name="Li K."/>
            <person name="Li Q."/>
            <person name="Liu X."/>
            <person name="Ma X."/>
            <person name="Naidoo K."/>
            <person name="Pethybridge S.J."/>
            <person name="Sun J."/>
            <person name="Steenkamp E.T."/>
            <person name="van der Nest M.A."/>
            <person name="van Wyk S."/>
            <person name="Wingfield M.J."/>
            <person name="Xiong C."/>
            <person name="Yue Q."/>
            <person name="Zhang X."/>
        </authorList>
    </citation>
    <scope>NUCLEOTIDE SEQUENCE [LARGE SCALE GENOMIC DNA]</scope>
    <source>
        <strain evidence="5 6">BP6252</strain>
    </source>
</reference>
<keyword evidence="3" id="KW-0732">Signal</keyword>
<feature type="domain" description="Carboxylesterase type B" evidence="4">
    <location>
        <begin position="372"/>
        <end position="477"/>
    </location>
</feature>
<comment type="similarity">
    <text evidence="1 3">Belongs to the type-B carboxylesterase/lipase family.</text>
</comment>
<proteinExistence type="inferred from homology"/>
<evidence type="ECO:0000259" key="4">
    <source>
        <dbReference type="Pfam" id="PF00135"/>
    </source>
</evidence>
<name>A0A3D8RVI7_9HELO</name>
<feature type="chain" id="PRO_5017494079" description="Carboxylic ester hydrolase" evidence="3">
    <location>
        <begin position="20"/>
        <end position="507"/>
    </location>
</feature>
<dbReference type="Gene3D" id="3.40.50.1820">
    <property type="entry name" value="alpha/beta hydrolase"/>
    <property type="match status" value="2"/>
</dbReference>
<gene>
    <name evidence="5" type="ORF">BP6252_05874</name>
</gene>
<accession>A0A3D8RVI7</accession>
<dbReference type="AlphaFoldDB" id="A0A3D8RVI7"/>
<dbReference type="InterPro" id="IPR029058">
    <property type="entry name" value="AB_hydrolase_fold"/>
</dbReference>
<dbReference type="STRING" id="1849047.A0A3D8RVI7"/>
<feature type="signal peptide" evidence="3">
    <location>
        <begin position="1"/>
        <end position="19"/>
    </location>
</feature>
<dbReference type="Pfam" id="PF00135">
    <property type="entry name" value="COesterase"/>
    <property type="match status" value="2"/>
</dbReference>
<sequence>MLAPAVLIQLLSLTVGIVAVPTAVDSNGLLINTTSGNVQGFINETAPDVRQFLGIPYAEPPIGALRFAPPRVKSPEKTVINATALPASCMQQFSNSSTIYTAVVNQFLINGGQSEDCLYVSVWAPSIQSVRDAQGPLPVFVYIPGGGFTSGGQNSLYKIPDQWVQQSQAHIVIVMNYRVNLFGYPNAKGLKDRNPGLLDQRLAVEWAKANVAAFGGDSSRIILWGQSAGATSVTDYAYAYPQDPIVAGLIADSGSPTTLSNSDYAQTNFTSLANLVGCAGLSGADEVACMRQVPATDLENALSYHTINGTKPALAFTPVADNITVFSNFTDRAERGLIARIPLITGSNSNEGAGFVPYTPDGPGTAALFAATESIIACGVAAEVLNRHRIGLLTYRYQYTGNFTNVSPVSWFGAYHSAELPLLFGTHYEFRGNSTPFEYSVSHAMQAFWLSFAENPGAAPRWLSPEKELFTWAGYDPTRASMALFASDNEIVQWITSDRIDSNCTSL</sequence>
<dbReference type="InterPro" id="IPR050654">
    <property type="entry name" value="AChE-related_enzymes"/>
</dbReference>
<keyword evidence="2 3" id="KW-0378">Hydrolase</keyword>
<evidence type="ECO:0000256" key="2">
    <source>
        <dbReference type="ARBA" id="ARBA00022801"/>
    </source>
</evidence>